<dbReference type="AlphaFoldDB" id="A0A1W4XLA8"/>
<dbReference type="OrthoDB" id="6139674at2759"/>
<name>A0A1W4XLA8_AGRPL</name>
<dbReference type="InterPro" id="IPR001507">
    <property type="entry name" value="ZP_dom"/>
</dbReference>
<dbReference type="STRING" id="224129.A0A1W4XLA8"/>
<feature type="signal peptide" evidence="1">
    <location>
        <begin position="1"/>
        <end position="24"/>
    </location>
</feature>
<keyword evidence="1" id="KW-0732">Signal</keyword>
<gene>
    <name evidence="4" type="primary">LOC108742512</name>
</gene>
<keyword evidence="3" id="KW-1185">Reference proteome</keyword>
<dbReference type="KEGG" id="apln:108742512"/>
<feature type="chain" id="PRO_5010736393" evidence="1">
    <location>
        <begin position="25"/>
        <end position="104"/>
    </location>
</feature>
<dbReference type="InParanoid" id="A0A1W4XLA8"/>
<evidence type="ECO:0000259" key="2">
    <source>
        <dbReference type="PROSITE" id="PS51034"/>
    </source>
</evidence>
<dbReference type="RefSeq" id="XP_018333253.1">
    <property type="nucleotide sequence ID" value="XM_018477751.1"/>
</dbReference>
<feature type="domain" description="ZP" evidence="2">
    <location>
        <begin position="45"/>
        <end position="104"/>
    </location>
</feature>
<protein>
    <submittedName>
        <fullName evidence="4">Uncharacterized protein LOC108742512</fullName>
    </submittedName>
</protein>
<evidence type="ECO:0000313" key="3">
    <source>
        <dbReference type="Proteomes" id="UP000192223"/>
    </source>
</evidence>
<dbReference type="Proteomes" id="UP000192223">
    <property type="component" value="Unplaced"/>
</dbReference>
<organism evidence="3 4">
    <name type="scientific">Agrilus planipennis</name>
    <name type="common">Emerald ash borer</name>
    <name type="synonym">Agrilus marcopoli</name>
    <dbReference type="NCBI Taxonomy" id="224129"/>
    <lineage>
        <taxon>Eukaryota</taxon>
        <taxon>Metazoa</taxon>
        <taxon>Ecdysozoa</taxon>
        <taxon>Arthropoda</taxon>
        <taxon>Hexapoda</taxon>
        <taxon>Insecta</taxon>
        <taxon>Pterygota</taxon>
        <taxon>Neoptera</taxon>
        <taxon>Endopterygota</taxon>
        <taxon>Coleoptera</taxon>
        <taxon>Polyphaga</taxon>
        <taxon>Elateriformia</taxon>
        <taxon>Buprestoidea</taxon>
        <taxon>Buprestidae</taxon>
        <taxon>Agrilinae</taxon>
        <taxon>Agrilus</taxon>
    </lineage>
</organism>
<reference evidence="4" key="1">
    <citation type="submission" date="2025-08" db="UniProtKB">
        <authorList>
            <consortium name="RefSeq"/>
        </authorList>
    </citation>
    <scope>IDENTIFICATION</scope>
    <source>
        <tissue evidence="4">Entire body</tissue>
    </source>
</reference>
<dbReference type="GeneID" id="108742512"/>
<sequence length="104" mass="11612">MCPTRPVAVPLLLFFTVLQTFTFAANLPSSPLNSHQEIITDVRVDCNSDEIVVKVFTDSGRFNGMIYPRGLSKNSSCFIEWAQKPSPVQYVLPLRACNTMSTEL</sequence>
<evidence type="ECO:0000313" key="4">
    <source>
        <dbReference type="RefSeq" id="XP_018333253.1"/>
    </source>
</evidence>
<evidence type="ECO:0000256" key="1">
    <source>
        <dbReference type="SAM" id="SignalP"/>
    </source>
</evidence>
<accession>A0A1W4XLA8</accession>
<dbReference type="PROSITE" id="PS51034">
    <property type="entry name" value="ZP_2"/>
    <property type="match status" value="1"/>
</dbReference>
<feature type="non-terminal residue" evidence="4">
    <location>
        <position position="104"/>
    </location>
</feature>
<proteinExistence type="predicted"/>